<accession>A0A0G0H9S0</accession>
<evidence type="ECO:0000313" key="3">
    <source>
        <dbReference type="Proteomes" id="UP000033876"/>
    </source>
</evidence>
<dbReference type="EMBL" id="LBTF01000019">
    <property type="protein sequence ID" value="KKQ35280.1"/>
    <property type="molecule type" value="Genomic_DNA"/>
</dbReference>
<comment type="caution">
    <text evidence="2">The sequence shown here is derived from an EMBL/GenBank/DDBJ whole genome shotgun (WGS) entry which is preliminary data.</text>
</comment>
<dbReference type="Proteomes" id="UP000033876">
    <property type="component" value="Unassembled WGS sequence"/>
</dbReference>
<keyword evidence="1" id="KW-1133">Transmembrane helix</keyword>
<gene>
    <name evidence="2" type="ORF">US50_C0019G0002</name>
</gene>
<dbReference type="AlphaFoldDB" id="A0A0G0H9S0"/>
<evidence type="ECO:0000313" key="2">
    <source>
        <dbReference type="EMBL" id="KKQ35280.1"/>
    </source>
</evidence>
<reference evidence="2 3" key="1">
    <citation type="journal article" date="2015" name="Nature">
        <title>rRNA introns, odd ribosomes, and small enigmatic genomes across a large radiation of phyla.</title>
        <authorList>
            <person name="Brown C.T."/>
            <person name="Hug L.A."/>
            <person name="Thomas B.C."/>
            <person name="Sharon I."/>
            <person name="Castelle C.J."/>
            <person name="Singh A."/>
            <person name="Wilkins M.J."/>
            <person name="Williams K.H."/>
            <person name="Banfield J.F."/>
        </authorList>
    </citation>
    <scope>NUCLEOTIDE SEQUENCE [LARGE SCALE GENOMIC DNA]</scope>
</reference>
<protein>
    <submittedName>
        <fullName evidence="2">Uncharacterized protein</fullName>
    </submittedName>
</protein>
<keyword evidence="1" id="KW-0812">Transmembrane</keyword>
<sequence>MTYNRGSAIASILIIIGIVLTISLFFGDNNEESNLKGDMSDSGGSPTYRYEETPVYEDNPYTTNNESNDQPVGFYGTDTMNVCNQSSGNCYDLDVDSDGQSIERIYFPRGGWVDIDSSDCEDGYCYAEDENGNEWELEY</sequence>
<evidence type="ECO:0000256" key="1">
    <source>
        <dbReference type="SAM" id="Phobius"/>
    </source>
</evidence>
<feature type="transmembrane region" description="Helical" evidence="1">
    <location>
        <begin position="6"/>
        <end position="26"/>
    </location>
</feature>
<organism evidence="2 3">
    <name type="scientific">Candidatus Nomurabacteria bacterium GW2011_GWB1_37_5</name>
    <dbReference type="NCBI Taxonomy" id="1618742"/>
    <lineage>
        <taxon>Bacteria</taxon>
        <taxon>Candidatus Nomuraibacteriota</taxon>
    </lineage>
</organism>
<keyword evidence="1" id="KW-0472">Membrane</keyword>
<proteinExistence type="predicted"/>
<name>A0A0G0H9S0_9BACT</name>